<protein>
    <recommendedName>
        <fullName evidence="3">valine--tRNA ligase</fullName>
        <ecNumber evidence="3">6.1.1.9</ecNumber>
    </recommendedName>
    <alternativeName>
        <fullName evidence="10">Valyl-tRNA synthetase</fullName>
    </alternativeName>
</protein>
<evidence type="ECO:0000256" key="12">
    <source>
        <dbReference type="RuleBase" id="RU363035"/>
    </source>
</evidence>
<dbReference type="FunFam" id="3.40.50.620:FF:000020">
    <property type="entry name" value="Valine--tRNA ligase, mitochondrial"/>
    <property type="match status" value="1"/>
</dbReference>
<dbReference type="GO" id="GO:0004832">
    <property type="term" value="F:valine-tRNA ligase activity"/>
    <property type="evidence" value="ECO:0007669"/>
    <property type="project" value="UniProtKB-EC"/>
</dbReference>
<dbReference type="GO" id="GO:0002161">
    <property type="term" value="F:aminoacyl-tRNA deacylase activity"/>
    <property type="evidence" value="ECO:0007669"/>
    <property type="project" value="InterPro"/>
</dbReference>
<comment type="similarity">
    <text evidence="2 12">Belongs to the class-I aminoacyl-tRNA synthetase family.</text>
</comment>
<dbReference type="InterPro" id="IPR009080">
    <property type="entry name" value="tRNAsynth_Ia_anticodon-bd"/>
</dbReference>
<dbReference type="CDD" id="cd07962">
    <property type="entry name" value="Anticodon_Ia_Val"/>
    <property type="match status" value="1"/>
</dbReference>
<feature type="domain" description="Aminoacyl-tRNA synthetase class Ia" evidence="14">
    <location>
        <begin position="94"/>
        <end position="730"/>
    </location>
</feature>
<dbReference type="GO" id="GO:0005829">
    <property type="term" value="C:cytosol"/>
    <property type="evidence" value="ECO:0007669"/>
    <property type="project" value="TreeGrafter"/>
</dbReference>
<dbReference type="Proteomes" id="UP000008909">
    <property type="component" value="Unassembled WGS sequence"/>
</dbReference>
<dbReference type="InterPro" id="IPR014729">
    <property type="entry name" value="Rossmann-like_a/b/a_fold"/>
</dbReference>
<feature type="domain" description="Methionyl/Valyl/Leucyl/Isoleucyl-tRNA synthetase anticodon-binding" evidence="15">
    <location>
        <begin position="787"/>
        <end position="945"/>
    </location>
</feature>
<evidence type="ECO:0000313" key="17">
    <source>
        <dbReference type="Proteomes" id="UP000008909"/>
    </source>
</evidence>
<dbReference type="PRINTS" id="PR00986">
    <property type="entry name" value="TRNASYNTHVAL"/>
</dbReference>
<dbReference type="Pfam" id="PF00133">
    <property type="entry name" value="tRNA-synt_1"/>
    <property type="match status" value="1"/>
</dbReference>
<dbReference type="Pfam" id="PF08264">
    <property type="entry name" value="Anticodon_1"/>
    <property type="match status" value="1"/>
</dbReference>
<evidence type="ECO:0000256" key="2">
    <source>
        <dbReference type="ARBA" id="ARBA00005594"/>
    </source>
</evidence>
<feature type="compositionally biased region" description="Basic and acidic residues" evidence="13">
    <location>
        <begin position="34"/>
        <end position="63"/>
    </location>
</feature>
<dbReference type="EC" id="6.1.1.9" evidence="3"/>
<dbReference type="GO" id="GO:0006438">
    <property type="term" value="P:valyl-tRNA aminoacylation"/>
    <property type="evidence" value="ECO:0007669"/>
    <property type="project" value="InterPro"/>
</dbReference>
<sequence length="1320" mass="149542">KFPDMPGIHDPTGGGGDPKSKAQLKKDAKRSKKLEKFEAKQKKAKATDNEKKGKEPKKKKDTDMLTPSVMENGMKDVSQTMPESYSPAYVEAHWYDWWEKCGFFKPEYQSDSAEPRNQFVMVIPPPNVTGNLHLGHALTNSIEDALTRWHRMNGDRTLWLPGCDHAGIATQVVVEKKLWRERQLTRHDLGRDAFVEEVWKWKEEKGDRIYQQLRALGSSCDWERARFTMDPSMCRAVTEAFCRLHEQGLIYRSLRLVNWSCSLRSAISDIEVDKRELTGRTLLPVPGYEKPVAFGVIVSFDYPLVPEPGDPVDGIRLTVATTRLETMLGDTGVAVHPEDERYQHLIGRIIQHPLVPDRLLPIVGDTFVDRQFGTGAVKLTPAHDHNDWEAGIRHNLPSITVIDDDGKMTAAAGPKFAGLKRFDAREAVRKALKELGLYHGEKDNPMVVPMCSRSKDVIEPLLKPQWYMRCQEMANEAMKEVAEGRLRIVPEMHVRTWNNWLTDCHDWCISRQLWWGHRIPAYHVSIFNSETGAYDMLDGTLNSSWVVGRTEQEALEHACQQFNCPPDAIRLTQDTDVLDTWFSSQLFPFSVFGWPDDTPDLRAYYPGNLLETGHDILFFWVARMVMIGLRLLGKLPFDTVYLHAMVRDAHGKKMSKSLGNAIDPVDVIHGISLEALQKQLETGNLDPRELKRACEAQAKDFPKGIPECGTDALRFALCAYTKQGRNINLDILRVQGYRFFCNKLWNAVRYALYHCLGENFEAPHDSGGSLKDHLFRVRNHPLSSGTDRWILSRLANAVQQCNEGFNKFQFPSATTACFNFWLYELCDVYLEYTKPIVKSSEPATVERADLVRQVLYLCLNYGLRLLHPFMPFITEELYQRLPRAATSPMTTSGPHSLCVALYPQSTEVYELRDEDGVETDFCLVTNIVHRLRALRAAYHVLPQTKSSGALEAQILAPPGVLTTLQSGAYLTDVVEPLGKCRLVRVTSERQEIVTSGCIGAAVSARDALFAADVPESNMQDDEQAVDDSDEDMAGQAQIAEPSISNGTSRVPATCQLYLHLAGHINIAQEQQRTQTRLNQVAQSLRALNAERARPEYQTKVPLSKRSMDERRLHELEVEQQHLEDMLSSLDTMAESESTSGHVSTPHLQVQHPLLRAVVSLSPHIEISSHEISDIQSSIEQHATEELLGGKQLECRALVKQWLSWVLRLGEVRSVHDQVSFETLFQSSLKQCFEECWIENRSCTQRYSLRLSLARVSRLVTFETFIARDCVHKNEVARRFERHIIIDSMKSVQNTDASLPCNHGLVESIILKKVKVDGEGT</sequence>
<dbReference type="SUPFAM" id="SSF47323">
    <property type="entry name" value="Anticodon-binding domain of a subclass of class I aminoacyl-tRNA synthetases"/>
    <property type="match status" value="1"/>
</dbReference>
<evidence type="ECO:0000256" key="7">
    <source>
        <dbReference type="ARBA" id="ARBA00022840"/>
    </source>
</evidence>
<dbReference type="Gene3D" id="1.10.730.10">
    <property type="entry name" value="Isoleucyl-tRNA Synthetase, Domain 1"/>
    <property type="match status" value="1"/>
</dbReference>
<dbReference type="Gene3D" id="3.90.740.10">
    <property type="entry name" value="Valyl/Leucyl/Isoleucyl-tRNA synthetase, editing domain"/>
    <property type="match status" value="1"/>
</dbReference>
<dbReference type="InterPro" id="IPR001412">
    <property type="entry name" value="aa-tRNA-synth_I_CS"/>
</dbReference>
<dbReference type="Gene3D" id="3.40.50.620">
    <property type="entry name" value="HUPs"/>
    <property type="match status" value="2"/>
</dbReference>
<keyword evidence="6 12" id="KW-0547">Nucleotide-binding</keyword>
<evidence type="ECO:0000313" key="16">
    <source>
        <dbReference type="EMBL" id="GAA38243.2"/>
    </source>
</evidence>
<dbReference type="InterPro" id="IPR002303">
    <property type="entry name" value="Valyl-tRNA_ligase"/>
</dbReference>
<evidence type="ECO:0000256" key="8">
    <source>
        <dbReference type="ARBA" id="ARBA00022917"/>
    </source>
</evidence>
<evidence type="ECO:0000256" key="5">
    <source>
        <dbReference type="ARBA" id="ARBA00022598"/>
    </source>
</evidence>
<dbReference type="HAMAP" id="MF_02004">
    <property type="entry name" value="Val_tRNA_synth_type1"/>
    <property type="match status" value="1"/>
</dbReference>
<dbReference type="InterPro" id="IPR013155">
    <property type="entry name" value="M/V/L/I-tRNA-synth_anticd-bd"/>
</dbReference>
<evidence type="ECO:0000256" key="13">
    <source>
        <dbReference type="SAM" id="MobiDB-lite"/>
    </source>
</evidence>
<evidence type="ECO:0000256" key="4">
    <source>
        <dbReference type="ARBA" id="ARBA00022490"/>
    </source>
</evidence>
<evidence type="ECO:0000259" key="15">
    <source>
        <dbReference type="Pfam" id="PF08264"/>
    </source>
</evidence>
<dbReference type="NCBIfam" id="TIGR00422">
    <property type="entry name" value="valS"/>
    <property type="match status" value="1"/>
</dbReference>
<evidence type="ECO:0000259" key="14">
    <source>
        <dbReference type="Pfam" id="PF00133"/>
    </source>
</evidence>
<dbReference type="FunFam" id="3.40.50.620:FF:000078">
    <property type="entry name" value="Valine--tRNA ligase, mitochondrial"/>
    <property type="match status" value="1"/>
</dbReference>
<evidence type="ECO:0000256" key="9">
    <source>
        <dbReference type="ARBA" id="ARBA00023146"/>
    </source>
</evidence>
<keyword evidence="17" id="KW-1185">Reference proteome</keyword>
<dbReference type="PANTHER" id="PTHR11946">
    <property type="entry name" value="VALYL-TRNA SYNTHETASES"/>
    <property type="match status" value="1"/>
</dbReference>
<keyword evidence="7 12" id="KW-0067">ATP-binding</keyword>
<dbReference type="FunFam" id="1.10.730.10:FF:000009">
    <property type="entry name" value="Valine--tRNA ligase, mitochondrial"/>
    <property type="match status" value="1"/>
</dbReference>
<keyword evidence="5 12" id="KW-0436">Ligase</keyword>
<accession>H2KQ45</accession>
<dbReference type="SUPFAM" id="SSF52374">
    <property type="entry name" value="Nucleotidylyl transferase"/>
    <property type="match status" value="1"/>
</dbReference>
<feature type="non-terminal residue" evidence="16">
    <location>
        <position position="1"/>
    </location>
</feature>
<organism evidence="16 17">
    <name type="scientific">Clonorchis sinensis</name>
    <name type="common">Chinese liver fluke</name>
    <dbReference type="NCBI Taxonomy" id="79923"/>
    <lineage>
        <taxon>Eukaryota</taxon>
        <taxon>Metazoa</taxon>
        <taxon>Spiralia</taxon>
        <taxon>Lophotrochozoa</taxon>
        <taxon>Platyhelminthes</taxon>
        <taxon>Trematoda</taxon>
        <taxon>Digenea</taxon>
        <taxon>Opisthorchiida</taxon>
        <taxon>Opisthorchiata</taxon>
        <taxon>Opisthorchiidae</taxon>
        <taxon>Clonorchis</taxon>
    </lineage>
</organism>
<dbReference type="SUPFAM" id="SSF50677">
    <property type="entry name" value="ValRS/IleRS/LeuRS editing domain"/>
    <property type="match status" value="1"/>
</dbReference>
<dbReference type="CDD" id="cd00817">
    <property type="entry name" value="ValRS_core"/>
    <property type="match status" value="1"/>
</dbReference>
<evidence type="ECO:0000256" key="11">
    <source>
        <dbReference type="ARBA" id="ARBA00047552"/>
    </source>
</evidence>
<gene>
    <name evidence="16" type="ORF">CLF_103200</name>
</gene>
<reference evidence="16" key="1">
    <citation type="journal article" date="2011" name="Genome Biol.">
        <title>The draft genome of the carcinogenic human liver fluke Clonorchis sinensis.</title>
        <authorList>
            <person name="Wang X."/>
            <person name="Chen W."/>
            <person name="Huang Y."/>
            <person name="Sun J."/>
            <person name="Men J."/>
            <person name="Liu H."/>
            <person name="Luo F."/>
            <person name="Guo L."/>
            <person name="Lv X."/>
            <person name="Deng C."/>
            <person name="Zhou C."/>
            <person name="Fan Y."/>
            <person name="Li X."/>
            <person name="Huang L."/>
            <person name="Hu Y."/>
            <person name="Liang C."/>
            <person name="Hu X."/>
            <person name="Xu J."/>
            <person name="Yu X."/>
        </authorList>
    </citation>
    <scope>NUCLEOTIDE SEQUENCE [LARGE SCALE GENOMIC DNA]</scope>
    <source>
        <strain evidence="16">Henan</strain>
    </source>
</reference>
<dbReference type="InterPro" id="IPR033705">
    <property type="entry name" value="Anticodon_Ia_Val"/>
</dbReference>
<evidence type="ECO:0000256" key="6">
    <source>
        <dbReference type="ARBA" id="ARBA00022741"/>
    </source>
</evidence>
<name>H2KQ45_CLOSI</name>
<dbReference type="InterPro" id="IPR002300">
    <property type="entry name" value="aa-tRNA-synth_Ia"/>
</dbReference>
<evidence type="ECO:0000256" key="1">
    <source>
        <dbReference type="ARBA" id="ARBA00004496"/>
    </source>
</evidence>
<reference key="2">
    <citation type="submission" date="2011-10" db="EMBL/GenBank/DDBJ databases">
        <title>The genome and transcriptome sequence of Clonorchis sinensis provide insights into the carcinogenic liver fluke.</title>
        <authorList>
            <person name="Wang X."/>
            <person name="Huang Y."/>
            <person name="Chen W."/>
            <person name="Liu H."/>
            <person name="Guo L."/>
            <person name="Chen Y."/>
            <person name="Luo F."/>
            <person name="Zhou W."/>
            <person name="Sun J."/>
            <person name="Mao Q."/>
            <person name="Liang P."/>
            <person name="Zhou C."/>
            <person name="Tian Y."/>
            <person name="Men J."/>
            <person name="Lv X."/>
            <person name="Huang L."/>
            <person name="Zhou J."/>
            <person name="Hu Y."/>
            <person name="Li R."/>
            <person name="Zhang F."/>
            <person name="Lei H."/>
            <person name="Li X."/>
            <person name="Hu X."/>
            <person name="Liang C."/>
            <person name="Xu J."/>
            <person name="Wu Z."/>
            <person name="Yu X."/>
        </authorList>
    </citation>
    <scope>NUCLEOTIDE SEQUENCE</scope>
    <source>
        <strain>Henan</strain>
    </source>
</reference>
<feature type="region of interest" description="Disordered" evidence="13">
    <location>
        <begin position="1"/>
        <end position="78"/>
    </location>
</feature>
<comment type="catalytic activity">
    <reaction evidence="11">
        <text>tRNA(Val) + L-valine + ATP = L-valyl-tRNA(Val) + AMP + diphosphate</text>
        <dbReference type="Rhea" id="RHEA:10704"/>
        <dbReference type="Rhea" id="RHEA-COMP:9672"/>
        <dbReference type="Rhea" id="RHEA-COMP:9708"/>
        <dbReference type="ChEBI" id="CHEBI:30616"/>
        <dbReference type="ChEBI" id="CHEBI:33019"/>
        <dbReference type="ChEBI" id="CHEBI:57762"/>
        <dbReference type="ChEBI" id="CHEBI:78442"/>
        <dbReference type="ChEBI" id="CHEBI:78537"/>
        <dbReference type="ChEBI" id="CHEBI:456215"/>
        <dbReference type="EC" id="6.1.1.9"/>
    </reaction>
</comment>
<dbReference type="PANTHER" id="PTHR11946:SF109">
    <property type="entry name" value="VALINE--TRNA LIGASE"/>
    <property type="match status" value="1"/>
</dbReference>
<dbReference type="InterPro" id="IPR009008">
    <property type="entry name" value="Val/Leu/Ile-tRNA-synth_edit"/>
</dbReference>
<keyword evidence="4" id="KW-0963">Cytoplasm</keyword>
<evidence type="ECO:0000256" key="10">
    <source>
        <dbReference type="ARBA" id="ARBA00029936"/>
    </source>
</evidence>
<keyword evidence="9 12" id="KW-0030">Aminoacyl-tRNA synthetase</keyword>
<comment type="subcellular location">
    <subcellularLocation>
        <location evidence="1">Cytoplasm</location>
    </subcellularLocation>
</comment>
<evidence type="ECO:0000256" key="3">
    <source>
        <dbReference type="ARBA" id="ARBA00013169"/>
    </source>
</evidence>
<dbReference type="PROSITE" id="PS00178">
    <property type="entry name" value="AA_TRNA_LIGASE_I"/>
    <property type="match status" value="1"/>
</dbReference>
<dbReference type="EMBL" id="DF142966">
    <property type="protein sequence ID" value="GAA38243.2"/>
    <property type="molecule type" value="Genomic_DNA"/>
</dbReference>
<dbReference type="GO" id="GO:0005524">
    <property type="term" value="F:ATP binding"/>
    <property type="evidence" value="ECO:0007669"/>
    <property type="project" value="UniProtKB-KW"/>
</dbReference>
<keyword evidence="8 12" id="KW-0648">Protein biosynthesis</keyword>
<proteinExistence type="inferred from homology"/>
<dbReference type="NCBIfam" id="NF004349">
    <property type="entry name" value="PRK05729.1"/>
    <property type="match status" value="1"/>
</dbReference>